<feature type="region of interest" description="Disordered" evidence="1">
    <location>
        <begin position="100"/>
        <end position="147"/>
    </location>
</feature>
<feature type="compositionally biased region" description="Basic residues" evidence="1">
    <location>
        <begin position="250"/>
        <end position="263"/>
    </location>
</feature>
<dbReference type="Pfam" id="PF15862">
    <property type="entry name" value="Coilin_N"/>
    <property type="match status" value="1"/>
</dbReference>
<evidence type="ECO:0000313" key="4">
    <source>
        <dbReference type="Proteomes" id="UP001549921"/>
    </source>
</evidence>
<organism evidence="3 4">
    <name type="scientific">Loxostege sticticalis</name>
    <name type="common">Beet webworm moth</name>
    <dbReference type="NCBI Taxonomy" id="481309"/>
    <lineage>
        <taxon>Eukaryota</taxon>
        <taxon>Metazoa</taxon>
        <taxon>Ecdysozoa</taxon>
        <taxon>Arthropoda</taxon>
        <taxon>Hexapoda</taxon>
        <taxon>Insecta</taxon>
        <taxon>Pterygota</taxon>
        <taxon>Neoptera</taxon>
        <taxon>Endopterygota</taxon>
        <taxon>Lepidoptera</taxon>
        <taxon>Glossata</taxon>
        <taxon>Ditrysia</taxon>
        <taxon>Pyraloidea</taxon>
        <taxon>Crambidae</taxon>
        <taxon>Pyraustinae</taxon>
        <taxon>Loxostege</taxon>
    </lineage>
</organism>
<sequence length="386" mass="42588">MTGFPGALRVMAGTESTDETFRVRVSLEQFFGDERARCYVSVRGCRRVRWLARRLRRLFPLPRRLALISRGHLLPLDEPLALLQPDDPVEVIPATVELDQIDGNTQSATDDVIKASTPVSVEPSPSSKRRRKDQKLGGNNDKLPGAMDISITLPISTGNDTHIQESEKLTQESELPGKTRSDYKREQRNKHLFFDDSNSQETRAARTESTEIEDKEQDSTGLSLEPESDTERMRLLKEQALAVLEQVAARPRRRVRVRRRRKRQEPLPELPCAEADSAPEPPPGATATIGFCASSPNPVSAPDPIVEPITEVSRRDDESTAEDTTDVAPPVPVSVAEIEVDDVSRQDSRSVPPVARAAPAPAVLRNSSAAPRAARLVRSLVDVAPV</sequence>
<gene>
    <name evidence="3" type="ORF">ABMA28_014591</name>
</gene>
<feature type="compositionally biased region" description="Basic and acidic residues" evidence="1">
    <location>
        <begin position="164"/>
        <end position="186"/>
    </location>
</feature>
<reference evidence="3 4" key="1">
    <citation type="submission" date="2024-06" db="EMBL/GenBank/DDBJ databases">
        <title>A chromosome-level genome assembly of beet webworm, Loxostege sticticalis.</title>
        <authorList>
            <person name="Zhang Y."/>
        </authorList>
    </citation>
    <scope>NUCLEOTIDE SEQUENCE [LARGE SCALE GENOMIC DNA]</scope>
    <source>
        <strain evidence="3">AQ028</strain>
        <tissue evidence="3">Male pupae</tissue>
    </source>
</reference>
<evidence type="ECO:0000259" key="2">
    <source>
        <dbReference type="Pfam" id="PF15862"/>
    </source>
</evidence>
<evidence type="ECO:0000256" key="1">
    <source>
        <dbReference type="SAM" id="MobiDB-lite"/>
    </source>
</evidence>
<dbReference type="Proteomes" id="UP001549921">
    <property type="component" value="Unassembled WGS sequence"/>
</dbReference>
<name>A0ABD0THE7_LOXSC</name>
<feature type="region of interest" description="Disordered" evidence="1">
    <location>
        <begin position="250"/>
        <end position="359"/>
    </location>
</feature>
<protein>
    <recommendedName>
        <fullName evidence="2">Coilin N-terminal domain-containing protein</fullName>
    </recommendedName>
</protein>
<feature type="domain" description="Coilin N-terminal" evidence="2">
    <location>
        <begin position="26"/>
        <end position="135"/>
    </location>
</feature>
<feature type="region of interest" description="Disordered" evidence="1">
    <location>
        <begin position="164"/>
        <end position="231"/>
    </location>
</feature>
<dbReference type="InterPro" id="IPR031722">
    <property type="entry name" value="Coilin_N"/>
</dbReference>
<comment type="caution">
    <text evidence="3">The sequence shown here is derived from an EMBL/GenBank/DDBJ whole genome shotgun (WGS) entry which is preliminary data.</text>
</comment>
<proteinExistence type="predicted"/>
<dbReference type="AlphaFoldDB" id="A0ABD0THE7"/>
<dbReference type="EMBL" id="JBEDNZ010000005">
    <property type="protein sequence ID" value="KAL0842497.1"/>
    <property type="molecule type" value="Genomic_DNA"/>
</dbReference>
<feature type="compositionally biased region" description="Low complexity" evidence="1">
    <location>
        <begin position="349"/>
        <end position="359"/>
    </location>
</feature>
<accession>A0ABD0THE7</accession>
<evidence type="ECO:0000313" key="3">
    <source>
        <dbReference type="EMBL" id="KAL0842497.1"/>
    </source>
</evidence>